<dbReference type="Gramene" id="AUR62034048-RA">
    <property type="protein sequence ID" value="AUR62034048-RA:cds"/>
    <property type="gene ID" value="AUR62034048"/>
</dbReference>
<evidence type="ECO:0000259" key="5">
    <source>
        <dbReference type="SMART" id="SM00647"/>
    </source>
</evidence>
<keyword evidence="7" id="KW-1185">Reference proteome</keyword>
<dbReference type="UniPathway" id="UPA00143"/>
<protein>
    <recommendedName>
        <fullName evidence="5">IBR domain-containing protein</fullName>
    </recommendedName>
</protein>
<dbReference type="AlphaFoldDB" id="A0A803MRZ7"/>
<dbReference type="GO" id="GO:0008270">
    <property type="term" value="F:zinc ion binding"/>
    <property type="evidence" value="ECO:0007669"/>
    <property type="project" value="UniProtKB-KW"/>
</dbReference>
<evidence type="ECO:0000256" key="4">
    <source>
        <dbReference type="ARBA" id="ARBA00022833"/>
    </source>
</evidence>
<keyword evidence="4" id="KW-0862">Zinc</keyword>
<proteinExistence type="predicted"/>
<dbReference type="SMART" id="SM00647">
    <property type="entry name" value="IBR"/>
    <property type="match status" value="1"/>
</dbReference>
<dbReference type="EnsemblPlants" id="AUR62034048-RA">
    <property type="protein sequence ID" value="AUR62034048-RA:cds"/>
    <property type="gene ID" value="AUR62034048"/>
</dbReference>
<feature type="domain" description="IBR" evidence="5">
    <location>
        <begin position="28"/>
        <end position="86"/>
    </location>
</feature>
<reference evidence="6" key="1">
    <citation type="journal article" date="2017" name="Nature">
        <title>The genome of Chenopodium quinoa.</title>
        <authorList>
            <person name="Jarvis D.E."/>
            <person name="Ho Y.S."/>
            <person name="Lightfoot D.J."/>
            <person name="Schmoeckel S.M."/>
            <person name="Li B."/>
            <person name="Borm T.J.A."/>
            <person name="Ohyanagi H."/>
            <person name="Mineta K."/>
            <person name="Michell C.T."/>
            <person name="Saber N."/>
            <person name="Kharbatia N.M."/>
            <person name="Rupper R.R."/>
            <person name="Sharp A.R."/>
            <person name="Dally N."/>
            <person name="Boughton B.A."/>
            <person name="Woo Y.H."/>
            <person name="Gao G."/>
            <person name="Schijlen E.G.W.M."/>
            <person name="Guo X."/>
            <person name="Momin A.A."/>
            <person name="Negrao S."/>
            <person name="Al-Babili S."/>
            <person name="Gehring C."/>
            <person name="Roessner U."/>
            <person name="Jung C."/>
            <person name="Murphy K."/>
            <person name="Arold S.T."/>
            <person name="Gojobori T."/>
            <person name="van der Linden C.G."/>
            <person name="van Loo E.N."/>
            <person name="Jellen E.N."/>
            <person name="Maughan P.J."/>
            <person name="Tester M."/>
        </authorList>
    </citation>
    <scope>NUCLEOTIDE SEQUENCE [LARGE SCALE GENOMIC DNA]</scope>
    <source>
        <strain evidence="6">cv. PI 614886</strain>
    </source>
</reference>
<keyword evidence="1" id="KW-0479">Metal-binding</keyword>
<keyword evidence="2" id="KW-0863">Zinc-finger</keyword>
<dbReference type="Proteomes" id="UP000596660">
    <property type="component" value="Unplaced"/>
</dbReference>
<dbReference type="InterPro" id="IPR002867">
    <property type="entry name" value="IBR_dom"/>
</dbReference>
<evidence type="ECO:0000313" key="7">
    <source>
        <dbReference type="Proteomes" id="UP000596660"/>
    </source>
</evidence>
<evidence type="ECO:0000256" key="1">
    <source>
        <dbReference type="ARBA" id="ARBA00022723"/>
    </source>
</evidence>
<name>A0A803MRZ7_CHEQI</name>
<sequence>MKLKPHFPNFSVFLHSPPSPPLLRSPSSPFHSAVLESLSKANWCPGPGCKNALILLTGNNHPKVTCKCTHTFCWKCAKEAHQPIACSTFCNWTMECVVQSENWLCRASWLDNGSWNGDEFKHTCSKGKQKVENDDREEKGRIAQDSLNKYTNSYNHWMANEMCSESNPVFIGSPCSTYKRLGKNLIS</sequence>
<dbReference type="GO" id="GO:0016567">
    <property type="term" value="P:protein ubiquitination"/>
    <property type="evidence" value="ECO:0007669"/>
    <property type="project" value="UniProtKB-UniPathway"/>
</dbReference>
<evidence type="ECO:0000313" key="6">
    <source>
        <dbReference type="EnsemblPlants" id="AUR62034048-RA:cds"/>
    </source>
</evidence>
<reference evidence="6" key="2">
    <citation type="submission" date="2021-03" db="UniProtKB">
        <authorList>
            <consortium name="EnsemblPlants"/>
        </authorList>
    </citation>
    <scope>IDENTIFICATION</scope>
</reference>
<keyword evidence="3" id="KW-0833">Ubl conjugation pathway</keyword>
<dbReference type="SUPFAM" id="SSF57850">
    <property type="entry name" value="RING/U-box"/>
    <property type="match status" value="1"/>
</dbReference>
<organism evidence="6 7">
    <name type="scientific">Chenopodium quinoa</name>
    <name type="common">Quinoa</name>
    <dbReference type="NCBI Taxonomy" id="63459"/>
    <lineage>
        <taxon>Eukaryota</taxon>
        <taxon>Viridiplantae</taxon>
        <taxon>Streptophyta</taxon>
        <taxon>Embryophyta</taxon>
        <taxon>Tracheophyta</taxon>
        <taxon>Spermatophyta</taxon>
        <taxon>Magnoliopsida</taxon>
        <taxon>eudicotyledons</taxon>
        <taxon>Gunneridae</taxon>
        <taxon>Pentapetalae</taxon>
        <taxon>Caryophyllales</taxon>
        <taxon>Chenopodiaceae</taxon>
        <taxon>Chenopodioideae</taxon>
        <taxon>Atripliceae</taxon>
        <taxon>Chenopodium</taxon>
    </lineage>
</organism>
<accession>A0A803MRZ7</accession>
<evidence type="ECO:0000256" key="3">
    <source>
        <dbReference type="ARBA" id="ARBA00022786"/>
    </source>
</evidence>
<evidence type="ECO:0000256" key="2">
    <source>
        <dbReference type="ARBA" id="ARBA00022771"/>
    </source>
</evidence>
<dbReference type="Pfam" id="PF01485">
    <property type="entry name" value="IBR"/>
    <property type="match status" value="1"/>
</dbReference>